<dbReference type="AlphaFoldDB" id="A0AAI8ZLJ4"/>
<name>A0AAI8ZLJ4_VIBVL</name>
<dbReference type="EMBL" id="HG803186">
    <property type="protein sequence ID" value="CDM12460.1"/>
    <property type="molecule type" value="Genomic_DNA"/>
</dbReference>
<keyword evidence="1" id="KW-0614">Plasmid</keyword>
<evidence type="ECO:0000313" key="1">
    <source>
        <dbReference type="EMBL" id="CDM12460.1"/>
    </source>
</evidence>
<geneLocation type="plasmid" evidence="1">
    <name>p48/10</name>
</geneLocation>
<organism evidence="1">
    <name type="scientific">Vibrio vulnificus</name>
    <dbReference type="NCBI Taxonomy" id="672"/>
    <lineage>
        <taxon>Bacteria</taxon>
        <taxon>Pseudomonadati</taxon>
        <taxon>Pseudomonadota</taxon>
        <taxon>Gammaproteobacteria</taxon>
        <taxon>Vibrionales</taxon>
        <taxon>Vibrionaceae</taxon>
        <taxon>Vibrio</taxon>
    </lineage>
</organism>
<dbReference type="RefSeq" id="WP_032071982.1">
    <property type="nucleotide sequence ID" value="NC_025128.1"/>
</dbReference>
<sequence length="69" mass="7729">MSKQVDSFVVWAEKERISEASPEYSYAMDAYDLALEHAKSVVADAVNVEKTQHQMAVLINEELDALKQG</sequence>
<reference evidence="1" key="1">
    <citation type="journal article" date="2014" name="Genome Announc.">
        <title>Complete Nucleotide Sequence of pVv01, a P1-Like Plasmid Prophage of Vibrio vulnificus.</title>
        <authorList>
            <person name="Hammerl J.A."/>
            <person name="Klevanskaa K."/>
            <person name="Strauch E."/>
            <person name="Hertwig S."/>
        </authorList>
    </citation>
    <scope>NUCLEOTIDE SEQUENCE</scope>
    <source>
        <strain evidence="1">48/10</strain>
    </source>
</reference>
<proteinExistence type="predicted"/>
<protein>
    <submittedName>
        <fullName evidence="1">Uncharacterized protein</fullName>
    </submittedName>
</protein>
<accession>A0AAI8ZLJ4</accession>
<reference evidence="1" key="2">
    <citation type="submission" date="2014-01" db="EMBL/GenBank/DDBJ databases">
        <authorList>
            <person name="Hammerl J."/>
        </authorList>
    </citation>
    <scope>NUCLEOTIDE SEQUENCE</scope>
    <source>
        <strain evidence="1">48/10</strain>
        <plasmid evidence="1">p48/10</plasmid>
    </source>
</reference>